<dbReference type="EMBL" id="UGVN01000001">
    <property type="protein sequence ID" value="SUE40527.1"/>
    <property type="molecule type" value="Genomic_DNA"/>
</dbReference>
<dbReference type="InterPro" id="IPR000683">
    <property type="entry name" value="Gfo/Idh/MocA-like_OxRdtase_N"/>
</dbReference>
<evidence type="ECO:0000256" key="1">
    <source>
        <dbReference type="ARBA" id="ARBA00023002"/>
    </source>
</evidence>
<dbReference type="STRING" id="207340.APZ41_014945"/>
<reference evidence="5 7" key="2">
    <citation type="submission" date="2018-06" db="EMBL/GenBank/DDBJ databases">
        <authorList>
            <consortium name="Pathogen Informatics"/>
            <person name="Doyle S."/>
        </authorList>
    </citation>
    <scope>NUCLEOTIDE SEQUENCE [LARGE SCALE GENOMIC DNA]</scope>
    <source>
        <strain evidence="5 7">NCTC13291</strain>
    </source>
</reference>
<evidence type="ECO:0000259" key="2">
    <source>
        <dbReference type="Pfam" id="PF01408"/>
    </source>
</evidence>
<dbReference type="Gene3D" id="3.30.360.10">
    <property type="entry name" value="Dihydrodipicolinate Reductase, domain 2"/>
    <property type="match status" value="1"/>
</dbReference>
<dbReference type="RefSeq" id="WP_019460352.1">
    <property type="nucleotide sequence ID" value="NZ_AP031462.1"/>
</dbReference>
<evidence type="ECO:0000313" key="7">
    <source>
        <dbReference type="Proteomes" id="UP000254919"/>
    </source>
</evidence>
<feature type="domain" description="Gfo/Idh/MocA-like oxidoreductase N-terminal" evidence="2">
    <location>
        <begin position="4"/>
        <end position="121"/>
    </location>
</feature>
<dbReference type="PANTHER" id="PTHR43818">
    <property type="entry name" value="BCDNA.GH03377"/>
    <property type="match status" value="1"/>
</dbReference>
<dbReference type="PANTHER" id="PTHR43818:SF11">
    <property type="entry name" value="BCDNA.GH03377"/>
    <property type="match status" value="1"/>
</dbReference>
<dbReference type="InterPro" id="IPR050463">
    <property type="entry name" value="Gfo/Idh/MocA_oxidrdct_glycsds"/>
</dbReference>
<keyword evidence="1" id="KW-0560">Oxidoreductase</keyword>
<evidence type="ECO:0000313" key="4">
    <source>
        <dbReference type="EMBL" id="ONH82381.1"/>
    </source>
</evidence>
<dbReference type="EMBL" id="LLWF02000057">
    <property type="protein sequence ID" value="ONH82381.1"/>
    <property type="molecule type" value="Genomic_DNA"/>
</dbReference>
<dbReference type="GeneID" id="99633142"/>
<keyword evidence="6" id="KW-1185">Reference proteome</keyword>
<reference evidence="4 6" key="1">
    <citation type="submission" date="2016-12" db="EMBL/GenBank/DDBJ databases">
        <title>Draft genome sequence of Roseomonas mucosa strain AU37, isolated from a peripheral intravenous catheter.</title>
        <authorList>
            <person name="Choudhury M.A."/>
            <person name="Sidjabat H.E."/>
            <person name="Wailan A.M."/>
            <person name="Zhang L."/>
            <person name="Marsh N.M."/>
            <person name="Rickard C.M."/>
            <person name="Davies M."/>
            <person name="Mcmillan D.J."/>
        </authorList>
    </citation>
    <scope>NUCLEOTIDE SEQUENCE [LARGE SCALE GENOMIC DNA]</scope>
    <source>
        <strain evidence="4 6">SAVE376</strain>
    </source>
</reference>
<dbReference type="Gene3D" id="3.40.50.720">
    <property type="entry name" value="NAD(P)-binding Rossmann-like Domain"/>
    <property type="match status" value="1"/>
</dbReference>
<evidence type="ECO:0000313" key="5">
    <source>
        <dbReference type="EMBL" id="SUE40527.1"/>
    </source>
</evidence>
<dbReference type="OrthoDB" id="9768836at2"/>
<dbReference type="AlphaFoldDB" id="A0A1S8D2D2"/>
<dbReference type="Proteomes" id="UP000054844">
    <property type="component" value="Unassembled WGS sequence"/>
</dbReference>
<dbReference type="Pfam" id="PF22725">
    <property type="entry name" value="GFO_IDH_MocA_C3"/>
    <property type="match status" value="1"/>
</dbReference>
<gene>
    <name evidence="4" type="ORF">APZ41_014945</name>
    <name evidence="5" type="ORF">NCTC13291_02093</name>
</gene>
<proteinExistence type="predicted"/>
<dbReference type="GO" id="GO:0000166">
    <property type="term" value="F:nucleotide binding"/>
    <property type="evidence" value="ECO:0007669"/>
    <property type="project" value="InterPro"/>
</dbReference>
<dbReference type="SUPFAM" id="SSF51735">
    <property type="entry name" value="NAD(P)-binding Rossmann-fold domains"/>
    <property type="match status" value="1"/>
</dbReference>
<dbReference type="InterPro" id="IPR036291">
    <property type="entry name" value="NAD(P)-bd_dom_sf"/>
</dbReference>
<organism evidence="4 6">
    <name type="scientific">Roseomonas mucosa</name>
    <dbReference type="NCBI Taxonomy" id="207340"/>
    <lineage>
        <taxon>Bacteria</taxon>
        <taxon>Pseudomonadati</taxon>
        <taxon>Pseudomonadota</taxon>
        <taxon>Alphaproteobacteria</taxon>
        <taxon>Acetobacterales</taxon>
        <taxon>Roseomonadaceae</taxon>
        <taxon>Roseomonas</taxon>
    </lineage>
</organism>
<dbReference type="Pfam" id="PF01408">
    <property type="entry name" value="GFO_IDH_MocA"/>
    <property type="match status" value="1"/>
</dbReference>
<dbReference type="SUPFAM" id="SSF55347">
    <property type="entry name" value="Glyceraldehyde-3-phosphate dehydrogenase-like, C-terminal domain"/>
    <property type="match status" value="1"/>
</dbReference>
<protein>
    <submittedName>
        <fullName evidence="4 5">Oxidoreductase</fullName>
    </submittedName>
</protein>
<sequence>MAPFRFAVIGINHDHIHGMMRAMREAGGECAGFHAPEDDLAATFQDRYPEIPRIADRRRILESPEIGLILSAAIPADRAGIGIEAMRHGKDVLVDKPGMLTLEDLAAVRAARAETGRFFSIFFSEHLDQRSTVRAGELVRQGAIGEVVNTVGLGPHRLSAPKRPDWFFDPARNGGILTDIASHQAEQFLFFADAMGQGIGQGMGQGVEGEVLSATVGNRALPEHPRFRDFGDMHLRAGKVTGYVRVDWYTPDAMPVWGDGRLVILGTQGTIELRKYFDPEGRPGGDHLFLSNRDGVRYIDCNDTVRPFGRLFANDLRDRTETAMPQELGFRAMELALTAQAMADRAFAGM</sequence>
<feature type="domain" description="GFO/IDH/MocA-like oxidoreductase" evidence="3">
    <location>
        <begin position="134"/>
        <end position="272"/>
    </location>
</feature>
<evidence type="ECO:0000259" key="3">
    <source>
        <dbReference type="Pfam" id="PF22725"/>
    </source>
</evidence>
<name>A0A1S8D2D2_9PROT</name>
<dbReference type="InterPro" id="IPR055170">
    <property type="entry name" value="GFO_IDH_MocA-like_dom"/>
</dbReference>
<accession>A0A1S8D2D2</accession>
<dbReference type="Proteomes" id="UP000254919">
    <property type="component" value="Unassembled WGS sequence"/>
</dbReference>
<evidence type="ECO:0000313" key="6">
    <source>
        <dbReference type="Proteomes" id="UP000054844"/>
    </source>
</evidence>
<dbReference type="GO" id="GO:0016491">
    <property type="term" value="F:oxidoreductase activity"/>
    <property type="evidence" value="ECO:0007669"/>
    <property type="project" value="UniProtKB-KW"/>
</dbReference>